<evidence type="ECO:0000256" key="3">
    <source>
        <dbReference type="SAM" id="MobiDB-lite"/>
    </source>
</evidence>
<dbReference type="PANTHER" id="PTHR47343">
    <property type="entry name" value="TRANSCRIPTIONAL ACTIVATOR SPT7"/>
    <property type="match status" value="1"/>
</dbReference>
<keyword evidence="6" id="KW-1185">Reference proteome</keyword>
<dbReference type="GO" id="GO:0005198">
    <property type="term" value="F:structural molecule activity"/>
    <property type="evidence" value="ECO:0007669"/>
    <property type="project" value="TreeGrafter"/>
</dbReference>
<dbReference type="GO" id="GO:0046695">
    <property type="term" value="C:SLIK (SAGA-like) complex"/>
    <property type="evidence" value="ECO:0007669"/>
    <property type="project" value="InterPro"/>
</dbReference>
<feature type="compositionally biased region" description="Basic and acidic residues" evidence="3">
    <location>
        <begin position="546"/>
        <end position="565"/>
    </location>
</feature>
<dbReference type="EMBL" id="SPNW01000016">
    <property type="protein sequence ID" value="TIA90795.1"/>
    <property type="molecule type" value="Genomic_DNA"/>
</dbReference>
<accession>A0A4T0FS16</accession>
<evidence type="ECO:0000313" key="6">
    <source>
        <dbReference type="Proteomes" id="UP000310189"/>
    </source>
</evidence>
<dbReference type="Pfam" id="PF00439">
    <property type="entry name" value="Bromodomain"/>
    <property type="match status" value="1"/>
</dbReference>
<feature type="region of interest" description="Disordered" evidence="3">
    <location>
        <begin position="241"/>
        <end position="306"/>
    </location>
</feature>
<evidence type="ECO:0000256" key="2">
    <source>
        <dbReference type="PROSITE-ProRule" id="PRU00035"/>
    </source>
</evidence>
<evidence type="ECO:0000256" key="1">
    <source>
        <dbReference type="ARBA" id="ARBA00023117"/>
    </source>
</evidence>
<gene>
    <name evidence="5" type="ORF">E3P99_01392</name>
</gene>
<feature type="compositionally biased region" description="Basic and acidic residues" evidence="3">
    <location>
        <begin position="241"/>
        <end position="252"/>
    </location>
</feature>
<dbReference type="AlphaFoldDB" id="A0A4T0FS16"/>
<protein>
    <recommendedName>
        <fullName evidence="4">Bromo domain-containing protein</fullName>
    </recommendedName>
</protein>
<dbReference type="PROSITE" id="PS50014">
    <property type="entry name" value="BROMODOMAIN_2"/>
    <property type="match status" value="1"/>
</dbReference>
<dbReference type="OrthoDB" id="21449at2759"/>
<feature type="compositionally biased region" description="Acidic residues" evidence="3">
    <location>
        <begin position="367"/>
        <end position="386"/>
    </location>
</feature>
<keyword evidence="1 2" id="KW-0103">Bromodomain</keyword>
<dbReference type="SMART" id="SM00297">
    <property type="entry name" value="BROMO"/>
    <property type="match status" value="1"/>
</dbReference>
<feature type="compositionally biased region" description="Basic and acidic residues" evidence="3">
    <location>
        <begin position="576"/>
        <end position="590"/>
    </location>
</feature>
<feature type="domain" description="Bromo" evidence="4">
    <location>
        <begin position="59"/>
        <end position="129"/>
    </location>
</feature>
<feature type="region of interest" description="Disordered" evidence="3">
    <location>
        <begin position="147"/>
        <end position="202"/>
    </location>
</feature>
<dbReference type="GO" id="GO:0006357">
    <property type="term" value="P:regulation of transcription by RNA polymerase II"/>
    <property type="evidence" value="ECO:0007669"/>
    <property type="project" value="TreeGrafter"/>
</dbReference>
<dbReference type="InterPro" id="IPR009072">
    <property type="entry name" value="Histone-fold"/>
</dbReference>
<comment type="caution">
    <text evidence="5">The sequence shown here is derived from an EMBL/GenBank/DDBJ whole genome shotgun (WGS) entry which is preliminary data.</text>
</comment>
<feature type="compositionally biased region" description="Basic and acidic residues" evidence="3">
    <location>
        <begin position="269"/>
        <end position="289"/>
    </location>
</feature>
<dbReference type="PRINTS" id="PR00503">
    <property type="entry name" value="BROMODOMAIN"/>
</dbReference>
<dbReference type="GO" id="GO:0046982">
    <property type="term" value="F:protein heterodimerization activity"/>
    <property type="evidence" value="ECO:0007669"/>
    <property type="project" value="InterPro"/>
</dbReference>
<feature type="region of interest" description="Disordered" evidence="3">
    <location>
        <begin position="546"/>
        <end position="600"/>
    </location>
</feature>
<organism evidence="5 6">
    <name type="scientific">Wallemia hederae</name>
    <dbReference type="NCBI Taxonomy" id="1540922"/>
    <lineage>
        <taxon>Eukaryota</taxon>
        <taxon>Fungi</taxon>
        <taxon>Dikarya</taxon>
        <taxon>Basidiomycota</taxon>
        <taxon>Wallemiomycotina</taxon>
        <taxon>Wallemiomycetes</taxon>
        <taxon>Wallemiales</taxon>
        <taxon>Wallemiaceae</taxon>
        <taxon>Wallemia</taxon>
    </lineage>
</organism>
<dbReference type="GO" id="GO:0000124">
    <property type="term" value="C:SAGA complex"/>
    <property type="evidence" value="ECO:0007669"/>
    <property type="project" value="InterPro"/>
</dbReference>
<feature type="compositionally biased region" description="Polar residues" evidence="3">
    <location>
        <begin position="189"/>
        <end position="202"/>
    </location>
</feature>
<name>A0A4T0FS16_9BASI</name>
<dbReference type="SUPFAM" id="SSF47370">
    <property type="entry name" value="Bromodomain"/>
    <property type="match status" value="1"/>
</dbReference>
<proteinExistence type="predicted"/>
<evidence type="ECO:0000259" key="4">
    <source>
        <dbReference type="PROSITE" id="PS50014"/>
    </source>
</evidence>
<dbReference type="InterPro" id="IPR037782">
    <property type="entry name" value="Spt7"/>
</dbReference>
<dbReference type="Gene3D" id="1.10.20.10">
    <property type="entry name" value="Histone, subunit A"/>
    <property type="match status" value="1"/>
</dbReference>
<dbReference type="Proteomes" id="UP000310189">
    <property type="component" value="Unassembled WGS sequence"/>
</dbReference>
<reference evidence="5 6" key="1">
    <citation type="submission" date="2019-03" db="EMBL/GenBank/DDBJ databases">
        <title>Sequencing 23 genomes of Wallemia ichthyophaga.</title>
        <authorList>
            <person name="Gostincar C."/>
        </authorList>
    </citation>
    <scope>NUCLEOTIDE SEQUENCE [LARGE SCALE GENOMIC DNA]</scope>
    <source>
        <strain evidence="5 6">EXF-5753</strain>
    </source>
</reference>
<dbReference type="PANTHER" id="PTHR47343:SF1">
    <property type="entry name" value="TRANSCRIPTIONAL ACTIVATOR SPT7"/>
    <property type="match status" value="1"/>
</dbReference>
<dbReference type="Gene3D" id="1.20.920.10">
    <property type="entry name" value="Bromodomain-like"/>
    <property type="match status" value="1"/>
</dbReference>
<dbReference type="InterPro" id="IPR001487">
    <property type="entry name" value="Bromodomain"/>
</dbReference>
<evidence type="ECO:0000313" key="5">
    <source>
        <dbReference type="EMBL" id="TIA90795.1"/>
    </source>
</evidence>
<feature type="region of interest" description="Disordered" evidence="3">
    <location>
        <begin position="356"/>
        <end position="393"/>
    </location>
</feature>
<dbReference type="InterPro" id="IPR036427">
    <property type="entry name" value="Bromodomain-like_sf"/>
</dbReference>
<dbReference type="GO" id="GO:0006325">
    <property type="term" value="P:chromatin organization"/>
    <property type="evidence" value="ECO:0007669"/>
    <property type="project" value="UniProtKB-ARBA"/>
</dbReference>
<sequence>MSSTKYLNKELEAYELNIDYKLLLSDIKKATKSIQPTNNNHNLSNEWYELLDKVLNELKSSPNSFAFRKPVRKFEAPDYHLVITQPMDLSTVNKKIKQRQYKNKTQFKNDLELIWNNCLVYNTDPNHPLRSHAIHLQTKSTQLLDFVPDSPNSLSQDEDASLDRSATPVTQKRPHKKRRLDSNAIVRSISPTNSPTPFIPSVTLSNPFSDSLAVTRPADMVVMDSEESDEPWRLFYSETQEHNGEANEKEDEKENDNENANANEETADDAEKADNGEKDKDESAKEKPTHTQTQTQTLTMIDSEPFKQTLRNRIPRAPTVDSHTPAQQEMSIPSIATHSTLQTTFNEHLSMLRQLHKQSRVGAVEKESDDMDIDESGSEGSVDDADSSSSDGGRVSYDWGTSLLASSYGQEDGQEDGRGQLTEDAVGGILHKVVIGLLLHAGFTSSTTYATGVLDHLVHTYMTRLCVGMKEATEYVNDKEADAYRVVEHVLNQNATSVDSLSEYITTDLADPGTRRIRHTLAAAQEDAEVPLLDLDKVAALVDHGGEQVDEKERVGEDHKLAENKDDADENANEIANEKEELVREEKEDASASASVEQSA</sequence>
<feature type="compositionally biased region" description="Low complexity" evidence="3">
    <location>
        <begin position="290"/>
        <end position="299"/>
    </location>
</feature>